<feature type="domain" description="Transposase IS204/IS1001/IS1096/IS1165 zinc-finger" evidence="3">
    <location>
        <begin position="44"/>
        <end position="84"/>
    </location>
</feature>
<dbReference type="EMBL" id="JAGINY010000001">
    <property type="protein sequence ID" value="MBP2332034.1"/>
    <property type="molecule type" value="Genomic_DNA"/>
</dbReference>
<reference evidence="4 5" key="1">
    <citation type="submission" date="2021-03" db="EMBL/GenBank/DDBJ databases">
        <title>Sequencing the genomes of 1000 actinobacteria strains.</title>
        <authorList>
            <person name="Klenk H.-P."/>
        </authorList>
    </citation>
    <scope>NUCLEOTIDE SEQUENCE [LARGE SCALE GENOMIC DNA]</scope>
    <source>
        <strain evidence="4 5">DSM 44506</strain>
    </source>
</reference>
<sequence>MQPTFNLVADTICRTAELGLTITDAADAGEFTVISARPIDSCDKCPGCGHTGRLRDHVVRRLTDLPVVGFPTRLQVRVPRFLCLNQSCAQRIYQGELACAERGRTVTRRVTRWILQRLAIDKMSISATAKALGLGWDLVNDLALDACRHLVYDDPGHLAGVRVLGVDEHVWKHTHRAGEPDSFVTVLVDITPVIDGAGPARLLDMVPGRSAAVLSDWLGQRGQGFRDRVEVVTMDGFAGYATATKQALPRAQAVMDPFHVVHLAADKLTVCRQRLQRMTTGRRGKKNDPLYKNRKTLLTRIDFLTDRQHRRLEQLWATDEDYVALEVTWSVYQQIIAAYQYPKKAEGKKLMQKVISTLRSSTMPKGLEEIKQLGNTLYRRQKDVLAYFDIRRVQRARRGDQRAPGASARHRSGVQEPRALHLAILDPLRTAAHQDQRTLNPEEPHNKGGPGELRGRPQAAVQPISQRLNDALGYTLNLNSTEFRQIPTSGWNVRNIRARKPLKT</sequence>
<evidence type="ECO:0000313" key="5">
    <source>
        <dbReference type="Proteomes" id="UP001519305"/>
    </source>
</evidence>
<name>A0ABS4U763_9CORY</name>
<dbReference type="PANTHER" id="PTHR33498:SF1">
    <property type="entry name" value="TRANSPOSASE FOR INSERTION SEQUENCE ELEMENT IS1557"/>
    <property type="match status" value="1"/>
</dbReference>
<feature type="domain" description="Transposase IS204/IS1001/IS1096/IS1165 DDE" evidence="2">
    <location>
        <begin position="164"/>
        <end position="391"/>
    </location>
</feature>
<dbReference type="PANTHER" id="PTHR33498">
    <property type="entry name" value="TRANSPOSASE FOR INSERTION SEQUENCE ELEMENT IS1557"/>
    <property type="match status" value="1"/>
</dbReference>
<comment type="caution">
    <text evidence="4">The sequence shown here is derived from an EMBL/GenBank/DDBJ whole genome shotgun (WGS) entry which is preliminary data.</text>
</comment>
<dbReference type="Pfam" id="PF14690">
    <property type="entry name" value="Zn_ribbon_ISL3"/>
    <property type="match status" value="1"/>
</dbReference>
<dbReference type="Pfam" id="PF01610">
    <property type="entry name" value="DDE_Tnp_ISL3"/>
    <property type="match status" value="1"/>
</dbReference>
<gene>
    <name evidence="4" type="ORF">JOF33_000733</name>
</gene>
<evidence type="ECO:0000313" key="4">
    <source>
        <dbReference type="EMBL" id="MBP2332034.1"/>
    </source>
</evidence>
<dbReference type="InterPro" id="IPR002560">
    <property type="entry name" value="Transposase_DDE"/>
</dbReference>
<dbReference type="InterPro" id="IPR047951">
    <property type="entry name" value="Transpos_ISL3"/>
</dbReference>
<accession>A0ABS4U763</accession>
<dbReference type="InterPro" id="IPR029261">
    <property type="entry name" value="Transposase_Znf"/>
</dbReference>
<dbReference type="NCBIfam" id="NF033550">
    <property type="entry name" value="transpos_ISL3"/>
    <property type="match status" value="1"/>
</dbReference>
<proteinExistence type="predicted"/>
<feature type="region of interest" description="Disordered" evidence="1">
    <location>
        <begin position="434"/>
        <end position="457"/>
    </location>
</feature>
<organism evidence="4 5">
    <name type="scientific">Corynebacterium freneyi</name>
    <dbReference type="NCBI Taxonomy" id="134034"/>
    <lineage>
        <taxon>Bacteria</taxon>
        <taxon>Bacillati</taxon>
        <taxon>Actinomycetota</taxon>
        <taxon>Actinomycetes</taxon>
        <taxon>Mycobacteriales</taxon>
        <taxon>Corynebacteriaceae</taxon>
        <taxon>Corynebacterium</taxon>
    </lineage>
</organism>
<protein>
    <submittedName>
        <fullName evidence="4">Transposase</fullName>
    </submittedName>
</protein>
<evidence type="ECO:0000259" key="3">
    <source>
        <dbReference type="Pfam" id="PF14690"/>
    </source>
</evidence>
<evidence type="ECO:0000256" key="1">
    <source>
        <dbReference type="SAM" id="MobiDB-lite"/>
    </source>
</evidence>
<evidence type="ECO:0000259" key="2">
    <source>
        <dbReference type="Pfam" id="PF01610"/>
    </source>
</evidence>
<feature type="compositionally biased region" description="Basic and acidic residues" evidence="1">
    <location>
        <begin position="434"/>
        <end position="446"/>
    </location>
</feature>
<dbReference type="Proteomes" id="UP001519305">
    <property type="component" value="Unassembled WGS sequence"/>
</dbReference>
<keyword evidence="5" id="KW-1185">Reference proteome</keyword>